<sequence length="551" mass="65909">MKVVVRTVQHESALEAVPKTSTREIFNLICKSLGIQETWYFGLMYYGPDNEEIWVDQSKKPLRDLRSNSTNLQFRVKYYPEDVVEELIETVTIEFFFLQVKSDILKDVIYCPPDTCVVLASYALQVKYGDYNDNEHNEDILKKQKLLPDRVTKQHDMNMSEWHTSIINMWKKHKGLDKEEAMLEYLKLVQNLEMYGVTYFHIKNRKGTEALLGITALGINIYKENDKLNPTVSFPWSEIKNLKFKDKKFIIKPSDKTAKDFIIYTQSGRMSKYVLTLGIGNHTLYIKRRKPDTPDIVKMKEKANEIRKNKNLQKQKYYSEKTLREEAERREIEYKKQIQTMQEEMERSQKHLLEAQRTIQKLQQQLDELQRSKEELEEQRNELREMMDRLEQSKNMEAAERQKLEEEIRAKHEEVQRIQEEVERKDAEARRLQEEVEEAKRKEEELRQQQLEEAIRREEEERLRQQQEQELESVPEGADTSLPELQQVNEQLKEQLRLLQSKLEVTRHEEQETNLDKIHRSNVAEGRDKYKTLADIRRGNTIRRVEMFENM</sequence>
<dbReference type="InterPro" id="IPR011993">
    <property type="entry name" value="PH-like_dom_sf"/>
</dbReference>
<keyword evidence="7" id="KW-0965">Cell junction</keyword>
<comment type="subcellular location">
    <subcellularLocation>
        <location evidence="4">Cell junction</location>
        <location evidence="4">Adherens junction</location>
    </subcellularLocation>
    <subcellularLocation>
        <location evidence="2">Cell membrane</location>
        <topology evidence="2">Peripheral membrane protein</topology>
    </subcellularLocation>
    <subcellularLocation>
        <location evidence="1">Cell projection</location>
        <location evidence="1">Microvillus</location>
    </subcellularLocation>
    <subcellularLocation>
        <location evidence="11">Cell projection</location>
        <location evidence="11">Rhabdomere</location>
    </subcellularLocation>
    <subcellularLocation>
        <location evidence="3">Cytoplasm</location>
        <location evidence="3">Cytoskeleton</location>
    </subcellularLocation>
</comment>
<keyword evidence="10" id="KW-0206">Cytoskeleton</keyword>
<keyword evidence="6" id="KW-1003">Cell membrane</keyword>
<dbReference type="GO" id="GO:0005886">
    <property type="term" value="C:plasma membrane"/>
    <property type="evidence" value="ECO:0007669"/>
    <property type="project" value="UniProtKB-SubCell"/>
</dbReference>
<dbReference type="InterPro" id="IPR011174">
    <property type="entry name" value="ERM"/>
</dbReference>
<keyword evidence="10" id="KW-0963">Cytoplasm</keyword>
<dbReference type="InterPro" id="IPR014352">
    <property type="entry name" value="FERM/acyl-CoA-bd_prot_sf"/>
</dbReference>
<dbReference type="InterPro" id="IPR018979">
    <property type="entry name" value="FERM_N"/>
</dbReference>
<evidence type="ECO:0000256" key="11">
    <source>
        <dbReference type="ARBA" id="ARBA00043944"/>
    </source>
</evidence>
<dbReference type="Pfam" id="PF00769">
    <property type="entry name" value="ERM_C"/>
    <property type="match status" value="1"/>
</dbReference>
<dbReference type="InterPro" id="IPR000798">
    <property type="entry name" value="Ez/rad/moesin-like"/>
</dbReference>
<protein>
    <recommendedName>
        <fullName evidence="5">Moesin/ezrin/radixin homolog 1</fullName>
    </recommendedName>
</protein>
<reference evidence="14 15" key="1">
    <citation type="journal article" date="2023" name="Insect Mol. Biol.">
        <title>Genome sequencing provides insights into the evolution of gene families encoding plant cell wall-degrading enzymes in longhorned beetles.</title>
        <authorList>
            <person name="Shin N.R."/>
            <person name="Okamura Y."/>
            <person name="Kirsch R."/>
            <person name="Pauchet Y."/>
        </authorList>
    </citation>
    <scope>NUCLEOTIDE SEQUENCE [LARGE SCALE GENOMIC DNA]</scope>
    <source>
        <strain evidence="14">EAD_L_NR</strain>
    </source>
</reference>
<dbReference type="GO" id="GO:0005912">
    <property type="term" value="C:adherens junction"/>
    <property type="evidence" value="ECO:0007669"/>
    <property type="project" value="UniProtKB-SubCell"/>
</dbReference>
<dbReference type="InterPro" id="IPR008954">
    <property type="entry name" value="Moesin_tail_sf"/>
</dbReference>
<evidence type="ECO:0000256" key="8">
    <source>
        <dbReference type="ARBA" id="ARBA00023136"/>
    </source>
</evidence>
<comment type="caution">
    <text evidence="14">The sequence shown here is derived from an EMBL/GenBank/DDBJ whole genome shotgun (WGS) entry which is preliminary data.</text>
</comment>
<dbReference type="Pfam" id="PF09379">
    <property type="entry name" value="FERM_N"/>
    <property type="match status" value="1"/>
</dbReference>
<evidence type="ECO:0000256" key="10">
    <source>
        <dbReference type="ARBA" id="ARBA00023212"/>
    </source>
</evidence>
<feature type="region of interest" description="Disordered" evidence="12">
    <location>
        <begin position="459"/>
        <end position="478"/>
    </location>
</feature>
<dbReference type="GO" id="GO:0030182">
    <property type="term" value="P:neuron differentiation"/>
    <property type="evidence" value="ECO:0007669"/>
    <property type="project" value="UniProtKB-ARBA"/>
</dbReference>
<evidence type="ECO:0000256" key="9">
    <source>
        <dbReference type="ARBA" id="ARBA00023203"/>
    </source>
</evidence>
<evidence type="ECO:0000313" key="14">
    <source>
        <dbReference type="EMBL" id="KAJ8922081.1"/>
    </source>
</evidence>
<dbReference type="Proteomes" id="UP001159042">
    <property type="component" value="Unassembled WGS sequence"/>
</dbReference>
<dbReference type="SUPFAM" id="SSF50729">
    <property type="entry name" value="PH domain-like"/>
    <property type="match status" value="1"/>
</dbReference>
<evidence type="ECO:0000256" key="7">
    <source>
        <dbReference type="ARBA" id="ARBA00022949"/>
    </source>
</evidence>
<dbReference type="SUPFAM" id="SSF48678">
    <property type="entry name" value="Moesin tail domain"/>
    <property type="match status" value="1"/>
</dbReference>
<dbReference type="GO" id="GO:0005856">
    <property type="term" value="C:cytoskeleton"/>
    <property type="evidence" value="ECO:0007669"/>
    <property type="project" value="UniProtKB-SubCell"/>
</dbReference>
<dbReference type="EMBL" id="JANEYG010000008">
    <property type="protein sequence ID" value="KAJ8922081.1"/>
    <property type="molecule type" value="Genomic_DNA"/>
</dbReference>
<dbReference type="GO" id="GO:0009887">
    <property type="term" value="P:animal organ morphogenesis"/>
    <property type="evidence" value="ECO:0007669"/>
    <property type="project" value="UniProtKB-ARBA"/>
</dbReference>
<evidence type="ECO:0000256" key="3">
    <source>
        <dbReference type="ARBA" id="ARBA00004245"/>
    </source>
</evidence>
<keyword evidence="15" id="KW-1185">Reference proteome</keyword>
<evidence type="ECO:0000256" key="4">
    <source>
        <dbReference type="ARBA" id="ARBA00004536"/>
    </source>
</evidence>
<dbReference type="PRINTS" id="PR00935">
    <property type="entry name" value="BAND41"/>
</dbReference>
<dbReference type="InterPro" id="IPR011259">
    <property type="entry name" value="ERM_C_dom"/>
</dbReference>
<dbReference type="SUPFAM" id="SSF47031">
    <property type="entry name" value="Second domain of FERM"/>
    <property type="match status" value="1"/>
</dbReference>
<dbReference type="InterPro" id="IPR018980">
    <property type="entry name" value="FERM_PH-like_C"/>
</dbReference>
<dbReference type="PROSITE" id="PS50057">
    <property type="entry name" value="FERM_3"/>
    <property type="match status" value="1"/>
</dbReference>
<feature type="domain" description="FERM" evidence="13">
    <location>
        <begin position="1"/>
        <end position="289"/>
    </location>
</feature>
<dbReference type="InterPro" id="IPR019748">
    <property type="entry name" value="FERM_central"/>
</dbReference>
<dbReference type="InterPro" id="IPR029071">
    <property type="entry name" value="Ubiquitin-like_domsf"/>
</dbReference>
<dbReference type="GO" id="GO:0003779">
    <property type="term" value="F:actin binding"/>
    <property type="evidence" value="ECO:0007669"/>
    <property type="project" value="UniProtKB-KW"/>
</dbReference>
<dbReference type="GO" id="GO:0016028">
    <property type="term" value="C:rhabdomere"/>
    <property type="evidence" value="ECO:0007669"/>
    <property type="project" value="UniProtKB-SubCell"/>
</dbReference>
<keyword evidence="9" id="KW-0009">Actin-binding</keyword>
<evidence type="ECO:0000256" key="6">
    <source>
        <dbReference type="ARBA" id="ARBA00022475"/>
    </source>
</evidence>
<dbReference type="Pfam" id="PF20492">
    <property type="entry name" value="ERM_helical"/>
    <property type="match status" value="1"/>
</dbReference>
<evidence type="ECO:0000256" key="12">
    <source>
        <dbReference type="SAM" id="MobiDB-lite"/>
    </source>
</evidence>
<dbReference type="SMART" id="SM01196">
    <property type="entry name" value="FERM_C"/>
    <property type="match status" value="1"/>
</dbReference>
<dbReference type="Gene3D" id="1.20.5.450">
    <property type="match status" value="1"/>
</dbReference>
<dbReference type="InterPro" id="IPR000299">
    <property type="entry name" value="FERM_domain"/>
</dbReference>
<organism evidence="14 15">
    <name type="scientific">Exocentrus adspersus</name>
    <dbReference type="NCBI Taxonomy" id="1586481"/>
    <lineage>
        <taxon>Eukaryota</taxon>
        <taxon>Metazoa</taxon>
        <taxon>Ecdysozoa</taxon>
        <taxon>Arthropoda</taxon>
        <taxon>Hexapoda</taxon>
        <taxon>Insecta</taxon>
        <taxon>Pterygota</taxon>
        <taxon>Neoptera</taxon>
        <taxon>Endopterygota</taxon>
        <taxon>Coleoptera</taxon>
        <taxon>Polyphaga</taxon>
        <taxon>Cucujiformia</taxon>
        <taxon>Chrysomeloidea</taxon>
        <taxon>Cerambycidae</taxon>
        <taxon>Lamiinae</taxon>
        <taxon>Acanthocinini</taxon>
        <taxon>Exocentrus</taxon>
    </lineage>
</organism>
<dbReference type="Pfam" id="PF00373">
    <property type="entry name" value="FERM_M"/>
    <property type="match status" value="1"/>
</dbReference>
<dbReference type="Gene3D" id="2.30.29.30">
    <property type="entry name" value="Pleckstrin-homology domain (PH domain)/Phosphotyrosine-binding domain (PTB)"/>
    <property type="match status" value="1"/>
</dbReference>
<dbReference type="Gene3D" id="6.10.360.10">
    <property type="match status" value="1"/>
</dbReference>
<name>A0AAV8W626_9CUCU</name>
<dbReference type="SUPFAM" id="SSF54236">
    <property type="entry name" value="Ubiquitin-like"/>
    <property type="match status" value="1"/>
</dbReference>
<dbReference type="InterPro" id="IPR046810">
    <property type="entry name" value="ERM_helical"/>
</dbReference>
<dbReference type="GO" id="GO:0005902">
    <property type="term" value="C:microvillus"/>
    <property type="evidence" value="ECO:0007669"/>
    <property type="project" value="UniProtKB-SubCell"/>
</dbReference>
<dbReference type="PROSITE" id="PS00661">
    <property type="entry name" value="FERM_2"/>
    <property type="match status" value="1"/>
</dbReference>
<dbReference type="PRINTS" id="PR00661">
    <property type="entry name" value="ERMFAMILY"/>
</dbReference>
<gene>
    <name evidence="14" type="ORF">NQ315_008722</name>
</gene>
<keyword evidence="8" id="KW-0472">Membrane</keyword>
<evidence type="ECO:0000256" key="1">
    <source>
        <dbReference type="ARBA" id="ARBA00004105"/>
    </source>
</evidence>
<dbReference type="InterPro" id="IPR035963">
    <property type="entry name" value="FERM_2"/>
</dbReference>
<evidence type="ECO:0000256" key="5">
    <source>
        <dbReference type="ARBA" id="ARBA00022025"/>
    </source>
</evidence>
<dbReference type="AlphaFoldDB" id="A0AAV8W626"/>
<proteinExistence type="predicted"/>
<dbReference type="SMART" id="SM00295">
    <property type="entry name" value="B41"/>
    <property type="match status" value="1"/>
</dbReference>
<accession>A0AAV8W626</accession>
<dbReference type="PANTHER" id="PTHR23281">
    <property type="entry name" value="MERLIN/MOESIN/EZRIN/RADIXIN"/>
    <property type="match status" value="1"/>
</dbReference>
<evidence type="ECO:0000313" key="15">
    <source>
        <dbReference type="Proteomes" id="UP001159042"/>
    </source>
</evidence>
<dbReference type="Pfam" id="PF09380">
    <property type="entry name" value="FERM_C"/>
    <property type="match status" value="1"/>
</dbReference>
<dbReference type="InterPro" id="IPR019747">
    <property type="entry name" value="FERM_CS"/>
</dbReference>
<dbReference type="CDD" id="cd14473">
    <property type="entry name" value="FERM_B-lobe"/>
    <property type="match status" value="1"/>
</dbReference>
<dbReference type="PIRSF" id="PIRSF002305">
    <property type="entry name" value="ERM"/>
    <property type="match status" value="1"/>
</dbReference>
<dbReference type="Gene3D" id="1.20.80.10">
    <property type="match status" value="1"/>
</dbReference>
<evidence type="ECO:0000259" key="13">
    <source>
        <dbReference type="PROSITE" id="PS50057"/>
    </source>
</evidence>
<dbReference type="InterPro" id="IPR019749">
    <property type="entry name" value="Band_41_domain"/>
</dbReference>
<dbReference type="Gene3D" id="3.10.20.90">
    <property type="entry name" value="Phosphatidylinositol 3-kinase Catalytic Subunit, Chain A, domain 1"/>
    <property type="match status" value="1"/>
</dbReference>
<evidence type="ECO:0000256" key="2">
    <source>
        <dbReference type="ARBA" id="ARBA00004202"/>
    </source>
</evidence>